<name>A0ABX8Z8K5_9NEIS</name>
<dbReference type="Pfam" id="PF00419">
    <property type="entry name" value="Fimbrial"/>
    <property type="match status" value="1"/>
</dbReference>
<proteinExistence type="predicted"/>
<dbReference type="InterPro" id="IPR036937">
    <property type="entry name" value="Adhesion_dom_fimbrial_sf"/>
</dbReference>
<evidence type="ECO:0000256" key="1">
    <source>
        <dbReference type="ARBA" id="ARBA00022729"/>
    </source>
</evidence>
<dbReference type="Proteomes" id="UP000825679">
    <property type="component" value="Chromosome"/>
</dbReference>
<dbReference type="InterPro" id="IPR000259">
    <property type="entry name" value="Adhesion_dom_fimbrial"/>
</dbReference>
<dbReference type="PANTHER" id="PTHR33420">
    <property type="entry name" value="FIMBRIAL SUBUNIT ELFA-RELATED"/>
    <property type="match status" value="1"/>
</dbReference>
<dbReference type="InterPro" id="IPR050263">
    <property type="entry name" value="Bact_Fimbrial_Adh_Pro"/>
</dbReference>
<evidence type="ECO:0000313" key="3">
    <source>
        <dbReference type="EMBL" id="QZA78921.1"/>
    </source>
</evidence>
<evidence type="ECO:0000259" key="2">
    <source>
        <dbReference type="Pfam" id="PF00419"/>
    </source>
</evidence>
<gene>
    <name evidence="3" type="ORF">K4H28_05850</name>
</gene>
<keyword evidence="4" id="KW-1185">Reference proteome</keyword>
<evidence type="ECO:0000313" key="4">
    <source>
        <dbReference type="Proteomes" id="UP000825679"/>
    </source>
</evidence>
<reference evidence="3 4" key="1">
    <citation type="submission" date="2021-08" db="EMBL/GenBank/DDBJ databases">
        <title>complete genome sequencing of Deefgea sp. D25.</title>
        <authorList>
            <person name="Bae J.-W."/>
            <person name="Gim D.-H."/>
        </authorList>
    </citation>
    <scope>NUCLEOTIDE SEQUENCE [LARGE SCALE GENOMIC DNA]</scope>
    <source>
        <strain evidence="3 4">D25</strain>
    </source>
</reference>
<keyword evidence="1" id="KW-0732">Signal</keyword>
<dbReference type="EMBL" id="CP081150">
    <property type="protein sequence ID" value="QZA78921.1"/>
    <property type="molecule type" value="Genomic_DNA"/>
</dbReference>
<sequence>MFLKKSLIGVCLIFYSAFGYCDFLCSGHTVSVKLPPVLYPGVTYSLGDLFSCRNTNDLYGSYIYPEQRTTSDLYINPSFKAAGVAIGYYRLSDWTENNVISNHNPPIANIFWYGEAHALFDDFQITMPKSIKPFSLKAGENLVRLKLVAKQSDFRYPNHPSHYYIGDLNSFEVYINAQSDSKGVSCDYSKSNVAVKLPAVNKSTFSKIGVVAANTQFNLGYSCSDAVISSVQLDGTADVTAGNTVLASQTGTGYASGVGIQFVDDKGAVIELGKPYPFSSSSLIANKKFSARYYQTQSAVTPGLVKGTATVTYTFQ</sequence>
<dbReference type="RefSeq" id="WP_221007440.1">
    <property type="nucleotide sequence ID" value="NZ_CP081150.1"/>
</dbReference>
<accession>A0ABX8Z8K5</accession>
<dbReference type="Gene3D" id="2.60.40.1090">
    <property type="entry name" value="Fimbrial-type adhesion domain"/>
    <property type="match status" value="1"/>
</dbReference>
<protein>
    <submittedName>
        <fullName evidence="3">Type 1 fimbrial protein</fullName>
    </submittedName>
</protein>
<dbReference type="InterPro" id="IPR008966">
    <property type="entry name" value="Adhesion_dom_sf"/>
</dbReference>
<dbReference type="SUPFAM" id="SSF49401">
    <property type="entry name" value="Bacterial adhesins"/>
    <property type="match status" value="1"/>
</dbReference>
<dbReference type="PANTHER" id="PTHR33420:SF3">
    <property type="entry name" value="FIMBRIAL SUBUNIT ELFA"/>
    <property type="match status" value="1"/>
</dbReference>
<organism evidence="3 4">
    <name type="scientific">Deefgea tanakiae</name>
    <dbReference type="NCBI Taxonomy" id="2865840"/>
    <lineage>
        <taxon>Bacteria</taxon>
        <taxon>Pseudomonadati</taxon>
        <taxon>Pseudomonadota</taxon>
        <taxon>Betaproteobacteria</taxon>
        <taxon>Neisseriales</taxon>
        <taxon>Chitinibacteraceae</taxon>
        <taxon>Deefgea</taxon>
    </lineage>
</organism>
<feature type="domain" description="Fimbrial-type adhesion" evidence="2">
    <location>
        <begin position="182"/>
        <end position="316"/>
    </location>
</feature>